<evidence type="ECO:0000256" key="1">
    <source>
        <dbReference type="SAM" id="MobiDB-lite"/>
    </source>
</evidence>
<feature type="compositionally biased region" description="Polar residues" evidence="1">
    <location>
        <begin position="185"/>
        <end position="197"/>
    </location>
</feature>
<name>A0AAW0NUF5_9GOBI</name>
<dbReference type="Proteomes" id="UP001460270">
    <property type="component" value="Unassembled WGS sequence"/>
</dbReference>
<comment type="caution">
    <text evidence="2">The sequence shown here is derived from an EMBL/GenBank/DDBJ whole genome shotgun (WGS) entry which is preliminary data.</text>
</comment>
<feature type="compositionally biased region" description="Polar residues" evidence="1">
    <location>
        <begin position="136"/>
        <end position="145"/>
    </location>
</feature>
<proteinExistence type="predicted"/>
<dbReference type="AlphaFoldDB" id="A0AAW0NUF5"/>
<evidence type="ECO:0000313" key="2">
    <source>
        <dbReference type="EMBL" id="KAK7906714.1"/>
    </source>
</evidence>
<organism evidence="2 3">
    <name type="scientific">Mugilogobius chulae</name>
    <name type="common">yellowstripe goby</name>
    <dbReference type="NCBI Taxonomy" id="88201"/>
    <lineage>
        <taxon>Eukaryota</taxon>
        <taxon>Metazoa</taxon>
        <taxon>Chordata</taxon>
        <taxon>Craniata</taxon>
        <taxon>Vertebrata</taxon>
        <taxon>Euteleostomi</taxon>
        <taxon>Actinopterygii</taxon>
        <taxon>Neopterygii</taxon>
        <taxon>Teleostei</taxon>
        <taxon>Neoteleostei</taxon>
        <taxon>Acanthomorphata</taxon>
        <taxon>Gobiaria</taxon>
        <taxon>Gobiiformes</taxon>
        <taxon>Gobioidei</taxon>
        <taxon>Gobiidae</taxon>
        <taxon>Gobionellinae</taxon>
        <taxon>Mugilogobius</taxon>
    </lineage>
</organism>
<protein>
    <submittedName>
        <fullName evidence="2">Uncharacterized protein</fullName>
    </submittedName>
</protein>
<evidence type="ECO:0000313" key="3">
    <source>
        <dbReference type="Proteomes" id="UP001460270"/>
    </source>
</evidence>
<accession>A0AAW0NUF5</accession>
<keyword evidence="3" id="KW-1185">Reference proteome</keyword>
<reference evidence="3" key="1">
    <citation type="submission" date="2024-04" db="EMBL/GenBank/DDBJ databases">
        <title>Salinicola lusitanus LLJ914,a marine bacterium isolated from the Okinawa Trough.</title>
        <authorList>
            <person name="Li J."/>
        </authorList>
    </citation>
    <scope>NUCLEOTIDE SEQUENCE [LARGE SCALE GENOMIC DNA]</scope>
</reference>
<feature type="region of interest" description="Disordered" evidence="1">
    <location>
        <begin position="134"/>
        <end position="197"/>
    </location>
</feature>
<sequence>MKVPRPRSDAVPSLGSHSAPGSRTVCTDLWSPVAEWILFEKTRPVLTWVQPGFQSLKIPTGFQNPRFLRHCVPRPGPDRGPTTGHAVTDTLVVRIYWSKSLNLVHYHGSQTGSNLVQTWRPDRVQEPGPAYRELQTIANNRSSQDTYDKTEPEPGEETKDHRPDLRPDLRTKDQTSDPDFRPKTRPQTWDQRPQTRH</sequence>
<feature type="compositionally biased region" description="Basic and acidic residues" evidence="1">
    <location>
        <begin position="146"/>
        <end position="182"/>
    </location>
</feature>
<dbReference type="EMBL" id="JBBPFD010000011">
    <property type="protein sequence ID" value="KAK7906714.1"/>
    <property type="molecule type" value="Genomic_DNA"/>
</dbReference>
<gene>
    <name evidence="2" type="ORF">WMY93_015326</name>
</gene>
<feature type="region of interest" description="Disordered" evidence="1">
    <location>
        <begin position="1"/>
        <end position="22"/>
    </location>
</feature>